<reference evidence="3 4" key="1">
    <citation type="submission" date="2016-11" db="EMBL/GenBank/DDBJ databases">
        <title>The macronuclear genome of Stentor coeruleus: a giant cell with tiny introns.</title>
        <authorList>
            <person name="Slabodnick M."/>
            <person name="Ruby J.G."/>
            <person name="Reiff S.B."/>
            <person name="Swart E.C."/>
            <person name="Gosai S."/>
            <person name="Prabakaran S."/>
            <person name="Witkowska E."/>
            <person name="Larue G.E."/>
            <person name="Fisher S."/>
            <person name="Freeman R.M."/>
            <person name="Gunawardena J."/>
            <person name="Chu W."/>
            <person name="Stover N.A."/>
            <person name="Gregory B.D."/>
            <person name="Nowacki M."/>
            <person name="Derisi J."/>
            <person name="Roy S.W."/>
            <person name="Marshall W.F."/>
            <person name="Sood P."/>
        </authorList>
    </citation>
    <scope>NUCLEOTIDE SEQUENCE [LARGE SCALE GENOMIC DNA]</scope>
    <source>
        <strain evidence="3">WM001</strain>
    </source>
</reference>
<dbReference type="InterPro" id="IPR006212">
    <property type="entry name" value="Furin_repeat"/>
</dbReference>
<dbReference type="SUPFAM" id="SSF57184">
    <property type="entry name" value="Growth factor receptor domain"/>
    <property type="match status" value="3"/>
</dbReference>
<dbReference type="CDD" id="cd00064">
    <property type="entry name" value="FU"/>
    <property type="match status" value="6"/>
</dbReference>
<keyword evidence="1" id="KW-0812">Transmembrane</keyword>
<evidence type="ECO:0000256" key="2">
    <source>
        <dbReference type="SAM" id="SignalP"/>
    </source>
</evidence>
<dbReference type="SMART" id="SM00261">
    <property type="entry name" value="FU"/>
    <property type="match status" value="8"/>
</dbReference>
<feature type="transmembrane region" description="Helical" evidence="1">
    <location>
        <begin position="1456"/>
        <end position="1473"/>
    </location>
</feature>
<feature type="transmembrane region" description="Helical" evidence="1">
    <location>
        <begin position="1493"/>
        <end position="1521"/>
    </location>
</feature>
<dbReference type="PANTHER" id="PTHR46987">
    <property type="entry name" value="NEUROHYPOPHYSIAL HORMONES, N-TERMINAL DOMAIN CONTAINING PROTEIN"/>
    <property type="match status" value="1"/>
</dbReference>
<feature type="transmembrane region" description="Helical" evidence="1">
    <location>
        <begin position="1528"/>
        <end position="1558"/>
    </location>
</feature>
<feature type="signal peptide" evidence="2">
    <location>
        <begin position="1"/>
        <end position="15"/>
    </location>
</feature>
<evidence type="ECO:0000313" key="4">
    <source>
        <dbReference type="Proteomes" id="UP000187209"/>
    </source>
</evidence>
<feature type="transmembrane region" description="Helical" evidence="1">
    <location>
        <begin position="1410"/>
        <end position="1435"/>
    </location>
</feature>
<dbReference type="InterPro" id="IPR051514">
    <property type="entry name" value="R-spondin"/>
</dbReference>
<evidence type="ECO:0000313" key="3">
    <source>
        <dbReference type="EMBL" id="OMJ90064.1"/>
    </source>
</evidence>
<sequence>MEFALIFILMHLAAGTTFKQVQVTGDSYTASKSTNYQITFTPNIIVSAGSIITVTFPSEYSFGSSLSCSFKLTTDTSYVLVTSSLSGQSISCTITKDVLTASTGKLEITYIVNPNRGMTTTSIGLYHYSSSVLIQSTTSGLTVNIEPGTMGGATVSLGSQIVSAESIWTFQLTLNVAVPSGGIIEVSTPTINSDLSSSVNYYYCISSLVTSCTVGSLVTSCSCDKGTVTINLSSSVAIGSVSLSISMMQGPPSVKSVSGFYVRTKDSIGTIEQSLSLTIQVTVAADASLTLSSWTQSKVSSSSEYSFDMIIEAPVGTGYLLTITFPSDFTIASSSTLTGVFEGVYGFTNSISGSIASNVLSISSGLQYENEEYNFSFVVKKITNPYSIKPSPYITISITTSDKTSVATSSTGCTFTSTLSTFSSISIAASDTTIYSTTTYIFSLTLDSIIKSNSIITIKFPSEITLPSSTTCTSILAFSSSLICTISSKTLTITSCFTSSFSGTASFSMTSVTNPTTTAQTSIFEITALSNENYGILYNNQGTFTATPGTLGSAVLSYISSTTGDITDYTFSFSISHTLLENGAVYIELPSEISLNSPGCSNLQGFLSSASCSFISETITISGSSYLSSGTISFIISGLKNPGSFQTSHSFIITTMYNNLKVDTVSTGLTATMTIAHILTSVIIETSSDVIGATSDLTFTITPYNPIYSGSSIIITFPNQVTLSNNPSCSPKTTLSSISCSLTQSNILNAIVQLSTTSTTNTFSFTVLNCINPSTSALSDSFAIYTYINGYSIDKMISDTSIQVLTYGKMIVDVVYDDGVGYFSDYDFTLTLSNKVQPGGYFIFSFSDDYDLITNDICSGNEKCSIDGKNVTFIYSDTETADGEIQIKLFGIGNPTEIGTYWIDVSSWYSNNYIDLGSVGLGFGCHSPCKTCEFEPYHCLTCLIDFPYFFNNSCYEECPSGTTETDNFICEECSDNCYQCSNVVVNCTECISPLLLKDGECVEECGSKMYDDNIKCYPCSNYCNNCTGSENCSLCEDGYFVYEGFCVEQCPAGTTEINSLCENCTSPCASCTVYTTNCTSCETEYSLYENKCVDSCPISTLLINEKCEDCISPCTKCLLAVDKCTECETGMIIYKDSCVDICPDGTMELDNKCTGCEDHCIKCQDSVDNCIECFYPYLLYENSCLEICPDGTTAINSECDPCISPCSECFISTNNCTSCELPYYFYNNTCNQSCPESTYSSNFECYPCTEICSTCFQSSENCTSCISPNVLYSHTCIDICPEDYKNNSGVCVLDLCADGCFAEMLKNGICDDNCDNEACNYDNGVCNVTVSSYINGFEEAPLPFTVTSVGAGSILAASKFFFPTTSFISATIGSCGIVETFSWVGVLDEISKSETTKGRRLLSGNSDIQLAFILLLICTVGHFFVNITFGVIYFYGVLQKDSAHKFWLSNKKMAKWIILPLAVLISFKFIRLLDTSIFGCSCFQASYDKKSNLYRPLILFSYISLILTTLPTLGSLVYSLIIFSSDSVVFALSVDSLIITISLMILTIYDIIILSFAISSTSSQLKIGVNAGVSPPSEALKSQNFNVFTTKGDDTDRLESLGLDPSKIFPEPEDENSNRTIFELAEPIKGDHLARETYASDDIIIETPRVIVKGESTGESPKIIMNEPPIVKSDYWNISFEDLSFPIPKVPPPRILDIIPEEFELDVENAEIDEEWADSIVVSHKPSGKKIVVSKTFKDSLLMDDKDPYKTPIDIDQYLLENVDHGDVKVGFLRSKSSGTKISAKRNFNCAKVLDVENEKDGTWSIGKTVRREDDYDFPRAFQDPDEPEAVVVWNKIGKVYCRVKKDFKGLPKLDPKTNLPIFTEKLITHYNANCIEIDPRNVHFANIEMEGGKVRVRRNFIGAKVLEVIDKDAYLDKRKRKKQEVVNEEPEMEIKIDDLEIMEPEIIINTPQVQKKKKIKKHKKPNYPKPAGLRNLEAIYLQRLEPSLK</sequence>
<keyword evidence="1" id="KW-0472">Membrane</keyword>
<keyword evidence="4" id="KW-1185">Reference proteome</keyword>
<keyword evidence="1" id="KW-1133">Transmembrane helix</keyword>
<dbReference type="EMBL" id="MPUH01000111">
    <property type="protein sequence ID" value="OMJ90064.1"/>
    <property type="molecule type" value="Genomic_DNA"/>
</dbReference>
<name>A0A1R2CM22_9CILI</name>
<protein>
    <recommendedName>
        <fullName evidence="5">TNFR-Cys domain-containing protein</fullName>
    </recommendedName>
</protein>
<gene>
    <name evidence="3" type="ORF">SteCoe_7643</name>
</gene>
<accession>A0A1R2CM22</accession>
<organism evidence="3 4">
    <name type="scientific">Stentor coeruleus</name>
    <dbReference type="NCBI Taxonomy" id="5963"/>
    <lineage>
        <taxon>Eukaryota</taxon>
        <taxon>Sar</taxon>
        <taxon>Alveolata</taxon>
        <taxon>Ciliophora</taxon>
        <taxon>Postciliodesmatophora</taxon>
        <taxon>Heterotrichea</taxon>
        <taxon>Heterotrichida</taxon>
        <taxon>Stentoridae</taxon>
        <taxon>Stentor</taxon>
    </lineage>
</organism>
<evidence type="ECO:0008006" key="5">
    <source>
        <dbReference type="Google" id="ProtNLM"/>
    </source>
</evidence>
<feature type="chain" id="PRO_5012141893" description="TNFR-Cys domain-containing protein" evidence="2">
    <location>
        <begin position="16"/>
        <end position="1990"/>
    </location>
</feature>
<dbReference type="InterPro" id="IPR009030">
    <property type="entry name" value="Growth_fac_rcpt_cys_sf"/>
</dbReference>
<proteinExistence type="predicted"/>
<dbReference type="Proteomes" id="UP000187209">
    <property type="component" value="Unassembled WGS sequence"/>
</dbReference>
<keyword evidence="2" id="KW-0732">Signal</keyword>
<dbReference type="PANTHER" id="PTHR46987:SF7">
    <property type="entry name" value="TNFR-CYS DOMAIN-CONTAINING PROTEIN"/>
    <property type="match status" value="1"/>
</dbReference>
<dbReference type="OrthoDB" id="292663at2759"/>
<dbReference type="Gene3D" id="2.10.220.10">
    <property type="entry name" value="Hormone Receptor, Insulin-like Growth Factor Receptor 1, Chain A, domain 2"/>
    <property type="match status" value="5"/>
</dbReference>
<evidence type="ECO:0000256" key="1">
    <source>
        <dbReference type="SAM" id="Phobius"/>
    </source>
</evidence>
<comment type="caution">
    <text evidence="3">The sequence shown here is derived from an EMBL/GenBank/DDBJ whole genome shotgun (WGS) entry which is preliminary data.</text>
</comment>